<organism evidence="1">
    <name type="scientific">marine sediment metagenome</name>
    <dbReference type="NCBI Taxonomy" id="412755"/>
    <lineage>
        <taxon>unclassified sequences</taxon>
        <taxon>metagenomes</taxon>
        <taxon>ecological metagenomes</taxon>
    </lineage>
</organism>
<dbReference type="InterPro" id="IPR023346">
    <property type="entry name" value="Lysozyme-like_dom_sf"/>
</dbReference>
<evidence type="ECO:0000313" key="1">
    <source>
        <dbReference type="EMBL" id="KKK51291.1"/>
    </source>
</evidence>
<evidence type="ECO:0008006" key="2">
    <source>
        <dbReference type="Google" id="ProtNLM"/>
    </source>
</evidence>
<comment type="caution">
    <text evidence="1">The sequence shown here is derived from an EMBL/GenBank/DDBJ whole genome shotgun (WGS) entry which is preliminary data.</text>
</comment>
<protein>
    <recommendedName>
        <fullName evidence="2">Transglycosylase SLT domain-containing protein</fullName>
    </recommendedName>
</protein>
<reference evidence="1" key="1">
    <citation type="journal article" date="2015" name="Nature">
        <title>Complex archaea that bridge the gap between prokaryotes and eukaryotes.</title>
        <authorList>
            <person name="Spang A."/>
            <person name="Saw J.H."/>
            <person name="Jorgensen S.L."/>
            <person name="Zaremba-Niedzwiedzka K."/>
            <person name="Martijn J."/>
            <person name="Lind A.E."/>
            <person name="van Eijk R."/>
            <person name="Schleper C."/>
            <person name="Guy L."/>
            <person name="Ettema T.J."/>
        </authorList>
    </citation>
    <scope>NUCLEOTIDE SEQUENCE</scope>
</reference>
<proteinExistence type="predicted"/>
<dbReference type="AlphaFoldDB" id="A0A0F8YTG3"/>
<dbReference type="Gene3D" id="1.10.530.10">
    <property type="match status" value="1"/>
</dbReference>
<name>A0A0F8YTG3_9ZZZZ</name>
<gene>
    <name evidence="1" type="ORF">LCGC14_3116420</name>
</gene>
<dbReference type="SUPFAM" id="SSF53955">
    <property type="entry name" value="Lysozyme-like"/>
    <property type="match status" value="1"/>
</dbReference>
<accession>A0A0F8YTG3</accession>
<sequence>IFRTHLGDEVSKYTLGYLAFFTASDALTAFDKLGPTLGIEISRNGLIRLAGLLSKEKPVRLDYDTNVNTDLRKILDLGAPLVTSTPAYGPDELDLDKTGVNKNDRNHLWYGFKQFLATPAWAKTSNSEIEFKDIVKWLALKDGLDTYLKRVKQLLESSESNLLKRNKLPEKYHQIFQEIIFSTAWQESCFQQFKVKKGKITYLRSYNKTSVGMMQVNERVWRGIYNLKHLKWNIRYNTMAGVEIIDQYFQRYALKKLKIKDPIDGDTLAGVTYAMYNGGPRHFYQFLKRKEKGKYYLSDRLFFEKYRWVQNDQWTYIDNCLVGW</sequence>
<feature type="non-terminal residue" evidence="1">
    <location>
        <position position="1"/>
    </location>
</feature>
<dbReference type="EMBL" id="LAZR01067582">
    <property type="protein sequence ID" value="KKK51291.1"/>
    <property type="molecule type" value="Genomic_DNA"/>
</dbReference>